<evidence type="ECO:0000313" key="3">
    <source>
        <dbReference type="Proteomes" id="UP001248581"/>
    </source>
</evidence>
<keyword evidence="3" id="KW-1185">Reference proteome</keyword>
<dbReference type="Gene3D" id="3.40.50.1010">
    <property type="entry name" value="5'-nuclease"/>
    <property type="match status" value="1"/>
</dbReference>
<evidence type="ECO:0000259" key="1">
    <source>
        <dbReference type="PROSITE" id="PS51644"/>
    </source>
</evidence>
<dbReference type="PROSITE" id="PS51644">
    <property type="entry name" value="HTH_OST"/>
    <property type="match status" value="1"/>
</dbReference>
<dbReference type="Pfam" id="PF12872">
    <property type="entry name" value="OST-HTH"/>
    <property type="match status" value="1"/>
</dbReference>
<dbReference type="Proteomes" id="UP001248581">
    <property type="component" value="Chromosome"/>
</dbReference>
<dbReference type="RefSeq" id="WP_348389101.1">
    <property type="nucleotide sequence ID" value="NZ_CP134146.1"/>
</dbReference>
<proteinExistence type="predicted"/>
<organism evidence="2 3">
    <name type="scientific">Thalassotalea nanhaiensis</name>
    <dbReference type="NCBI Taxonomy" id="3065648"/>
    <lineage>
        <taxon>Bacteria</taxon>
        <taxon>Pseudomonadati</taxon>
        <taxon>Pseudomonadota</taxon>
        <taxon>Gammaproteobacteria</taxon>
        <taxon>Alteromonadales</taxon>
        <taxon>Colwelliaceae</taxon>
        <taxon>Thalassotalea</taxon>
    </lineage>
</organism>
<accession>A0ABY9TMA6</accession>
<name>A0ABY9TMA6_9GAMM</name>
<dbReference type="InterPro" id="IPR025605">
    <property type="entry name" value="OST-HTH/LOTUS_dom"/>
</dbReference>
<dbReference type="EMBL" id="CP134146">
    <property type="protein sequence ID" value="WNC69959.1"/>
    <property type="molecule type" value="Genomic_DNA"/>
</dbReference>
<dbReference type="PANTHER" id="PTHR35811:SF1">
    <property type="entry name" value="HTH OST-TYPE DOMAIN-CONTAINING PROTEIN"/>
    <property type="match status" value="1"/>
</dbReference>
<feature type="domain" description="HTH OST-type" evidence="1">
    <location>
        <begin position="168"/>
        <end position="242"/>
    </location>
</feature>
<protein>
    <submittedName>
        <fullName evidence="2">NYN domain-containing protein</fullName>
    </submittedName>
</protein>
<dbReference type="PANTHER" id="PTHR35811">
    <property type="entry name" value="SLR1870 PROTEIN"/>
    <property type="match status" value="1"/>
</dbReference>
<sequence>MNDTNLHYRPKIALFIDADNAPASKIDFIISDLTKHGVITIRRAYGNWQKTWLVSWANCLSRHAIQPVQQFDVVKGKNASDIALTIDLVDSLHTNDIDIYAIVSSDSDFTPLVTRIRATGKIVYGYGERKACGEFVRSCSKYTYLEQATSKPINIINQQIITSSSEKHVDEPLRSIKDAIIATRKAQGWANVSEVGSYLIKMYKFNCNDYGHLRLGYLIQSLDGVETRYEADRSKMFVRLKNIQSKEQGSTLCSGAINCH</sequence>
<dbReference type="InterPro" id="IPR021139">
    <property type="entry name" value="NYN"/>
</dbReference>
<dbReference type="InterPro" id="IPR041966">
    <property type="entry name" value="LOTUS-like"/>
</dbReference>
<reference evidence="3" key="1">
    <citation type="submission" date="2023-09" db="EMBL/GenBank/DDBJ databases">
        <authorList>
            <person name="Li S."/>
            <person name="Li X."/>
            <person name="Zhang C."/>
            <person name="Zhao Z."/>
        </authorList>
    </citation>
    <scope>NUCLEOTIDE SEQUENCE [LARGE SCALE GENOMIC DNA]</scope>
    <source>
        <strain evidence="3">SQ345</strain>
    </source>
</reference>
<dbReference type="Gene3D" id="3.30.420.610">
    <property type="entry name" value="LOTUS domain-like"/>
    <property type="match status" value="1"/>
</dbReference>
<dbReference type="CDD" id="cd10146">
    <property type="entry name" value="LabA_like_C"/>
    <property type="match status" value="1"/>
</dbReference>
<evidence type="ECO:0000313" key="2">
    <source>
        <dbReference type="EMBL" id="WNC69959.1"/>
    </source>
</evidence>
<gene>
    <name evidence="2" type="ORF">RI845_07430</name>
</gene>
<dbReference type="Pfam" id="PF01936">
    <property type="entry name" value="NYN"/>
    <property type="match status" value="1"/>
</dbReference>
<dbReference type="CDD" id="cd11297">
    <property type="entry name" value="PIN_LabA-like_N_1"/>
    <property type="match status" value="1"/>
</dbReference>